<dbReference type="Pfam" id="PF00060">
    <property type="entry name" value="Lig_chan"/>
    <property type="match status" value="1"/>
</dbReference>
<keyword evidence="5 9" id="KW-1133">Transmembrane helix</keyword>
<dbReference type="Gene3D" id="1.10.287.70">
    <property type="match status" value="1"/>
</dbReference>
<accession>A0A8J9USN0</accession>
<dbReference type="GO" id="GO:0015276">
    <property type="term" value="F:ligand-gated monoatomic ion channel activity"/>
    <property type="evidence" value="ECO:0007669"/>
    <property type="project" value="InterPro"/>
</dbReference>
<feature type="signal peptide" evidence="10">
    <location>
        <begin position="1"/>
        <end position="18"/>
    </location>
</feature>
<dbReference type="GO" id="GO:0005886">
    <property type="term" value="C:plasma membrane"/>
    <property type="evidence" value="ECO:0007669"/>
    <property type="project" value="UniProtKB-SubCell"/>
</dbReference>
<evidence type="ECO:0000256" key="9">
    <source>
        <dbReference type="SAM" id="Phobius"/>
    </source>
</evidence>
<name>A0A8J9USN0_9NEOP</name>
<dbReference type="InterPro" id="IPR052192">
    <property type="entry name" value="Insect_Ionotropic_Sensory_Rcpt"/>
</dbReference>
<evidence type="ECO:0000313" key="12">
    <source>
        <dbReference type="EMBL" id="CAH0724204.1"/>
    </source>
</evidence>
<evidence type="ECO:0000256" key="10">
    <source>
        <dbReference type="SAM" id="SignalP"/>
    </source>
</evidence>
<keyword evidence="13" id="KW-1185">Reference proteome</keyword>
<sequence>MRFLFLLVLFTYACEVLTKDNIAINFIKQFIDNERKPTSFVCINLCWKNWETLNLFKELNDVCVQSSLTFNEKSHFQDHALLFFVDLDCPNAEALFNVPKLLRFPYRWLAVYDREQYKFNVTMIWDLPLLADSDFVLAERTGDNYTLIELHKPSPAGPTYSNPRGYYNGTLIDTRPHRELFRRRQNIMGHPLTMANVIQDSNSSQYHLPREDRLELHLDSIAKISWINVHIAFQMLNATPRYIFSHRWGFKQNGQWSGMINDLNTGRADLGSVLKTDQMQLDGGIGDAILLTLSALGQQGCSKEPKKLAGRIMVWIIFTALMALYAAYSANIVVLLQASSNSIRTLEELVDSKVTLAALEVDYNHFILKAHKDPVRLKIYKKIEPDKGKAEYYGLNEGVERVRKGLFAFHVIAEQLYRRVEETFLDTEKCDLVEVDFMNILDPFVPVYKFSPYLELLRIAFKRIHESGIQVAINKRIHVTKPHCSDKITKFSSVSFLNIRPLLLFMLIGIAISIVILMLEIIHEK</sequence>
<feature type="transmembrane region" description="Helical" evidence="9">
    <location>
        <begin position="502"/>
        <end position="522"/>
    </location>
</feature>
<dbReference type="AlphaFoldDB" id="A0A8J9USN0"/>
<dbReference type="Proteomes" id="UP000838878">
    <property type="component" value="Chromosome 4"/>
</dbReference>
<keyword evidence="8" id="KW-0325">Glycoprotein</keyword>
<gene>
    <name evidence="12" type="ORF">BINO364_LOCUS9946</name>
</gene>
<feature type="domain" description="Ionotropic glutamate receptor C-terminal" evidence="11">
    <location>
        <begin position="285"/>
        <end position="510"/>
    </location>
</feature>
<dbReference type="GO" id="GO:0050906">
    <property type="term" value="P:detection of stimulus involved in sensory perception"/>
    <property type="evidence" value="ECO:0007669"/>
    <property type="project" value="UniProtKB-ARBA"/>
</dbReference>
<evidence type="ECO:0000256" key="2">
    <source>
        <dbReference type="ARBA" id="ARBA00008685"/>
    </source>
</evidence>
<feature type="non-terminal residue" evidence="12">
    <location>
        <position position="525"/>
    </location>
</feature>
<evidence type="ECO:0000256" key="4">
    <source>
        <dbReference type="ARBA" id="ARBA00022692"/>
    </source>
</evidence>
<evidence type="ECO:0000256" key="1">
    <source>
        <dbReference type="ARBA" id="ARBA00004651"/>
    </source>
</evidence>
<dbReference type="PANTHER" id="PTHR42643:SF33">
    <property type="entry name" value="GLUTAMATE RECEPTOR 2-LIKE PROTEIN"/>
    <property type="match status" value="1"/>
</dbReference>
<dbReference type="InterPro" id="IPR001320">
    <property type="entry name" value="Iontro_rcpt_C"/>
</dbReference>
<dbReference type="EMBL" id="OV170224">
    <property type="protein sequence ID" value="CAH0724204.1"/>
    <property type="molecule type" value="Genomic_DNA"/>
</dbReference>
<comment type="similarity">
    <text evidence="2">Belongs to the glutamate-gated ion channel (TC 1.A.10.1) family.</text>
</comment>
<evidence type="ECO:0000256" key="3">
    <source>
        <dbReference type="ARBA" id="ARBA00022475"/>
    </source>
</evidence>
<keyword evidence="6 9" id="KW-0472">Membrane</keyword>
<keyword evidence="3" id="KW-1003">Cell membrane</keyword>
<evidence type="ECO:0000256" key="8">
    <source>
        <dbReference type="ARBA" id="ARBA00023180"/>
    </source>
</evidence>
<organism evidence="12 13">
    <name type="scientific">Brenthis ino</name>
    <name type="common">lesser marbled fritillary</name>
    <dbReference type="NCBI Taxonomy" id="405034"/>
    <lineage>
        <taxon>Eukaryota</taxon>
        <taxon>Metazoa</taxon>
        <taxon>Ecdysozoa</taxon>
        <taxon>Arthropoda</taxon>
        <taxon>Hexapoda</taxon>
        <taxon>Insecta</taxon>
        <taxon>Pterygota</taxon>
        <taxon>Neoptera</taxon>
        <taxon>Endopterygota</taxon>
        <taxon>Lepidoptera</taxon>
        <taxon>Glossata</taxon>
        <taxon>Ditrysia</taxon>
        <taxon>Papilionoidea</taxon>
        <taxon>Nymphalidae</taxon>
        <taxon>Heliconiinae</taxon>
        <taxon>Argynnini</taxon>
        <taxon>Brenthis</taxon>
    </lineage>
</organism>
<dbReference type="SUPFAM" id="SSF53850">
    <property type="entry name" value="Periplasmic binding protein-like II"/>
    <property type="match status" value="1"/>
</dbReference>
<dbReference type="OrthoDB" id="6891213at2759"/>
<feature type="chain" id="PRO_5035430600" description="Ionotropic glutamate receptor C-terminal domain-containing protein" evidence="10">
    <location>
        <begin position="19"/>
        <end position="525"/>
    </location>
</feature>
<keyword evidence="4 9" id="KW-0812">Transmembrane</keyword>
<evidence type="ECO:0000256" key="5">
    <source>
        <dbReference type="ARBA" id="ARBA00022989"/>
    </source>
</evidence>
<comment type="subcellular location">
    <subcellularLocation>
        <location evidence="1">Cell membrane</location>
        <topology evidence="1">Multi-pass membrane protein</topology>
    </subcellularLocation>
</comment>
<proteinExistence type="inferred from homology"/>
<evidence type="ECO:0000256" key="7">
    <source>
        <dbReference type="ARBA" id="ARBA00023170"/>
    </source>
</evidence>
<protein>
    <recommendedName>
        <fullName evidence="11">Ionotropic glutamate receptor C-terminal domain-containing protein</fullName>
    </recommendedName>
</protein>
<reference evidence="12" key="1">
    <citation type="submission" date="2021-12" db="EMBL/GenBank/DDBJ databases">
        <authorList>
            <person name="Martin H S."/>
        </authorList>
    </citation>
    <scope>NUCLEOTIDE SEQUENCE</scope>
</reference>
<evidence type="ECO:0000259" key="11">
    <source>
        <dbReference type="Pfam" id="PF00060"/>
    </source>
</evidence>
<dbReference type="PANTHER" id="PTHR42643">
    <property type="entry name" value="IONOTROPIC RECEPTOR 20A-RELATED"/>
    <property type="match status" value="1"/>
</dbReference>
<evidence type="ECO:0000313" key="13">
    <source>
        <dbReference type="Proteomes" id="UP000838878"/>
    </source>
</evidence>
<keyword evidence="7" id="KW-0675">Receptor</keyword>
<keyword evidence="10" id="KW-0732">Signal</keyword>
<evidence type="ECO:0000256" key="6">
    <source>
        <dbReference type="ARBA" id="ARBA00023136"/>
    </source>
</evidence>
<feature type="transmembrane region" description="Helical" evidence="9">
    <location>
        <begin position="312"/>
        <end position="336"/>
    </location>
</feature>